<sequence length="129" mass="14477">MSIKGYGKELYQSLHCQKIGFFVAFTMYFQWAEVLSADAFAVFEEVGFDDNEGNKETGCRFRDTILALGGGKEPLDISICGIPQAPTFNRCTTQAPWSINIQCMSCLVRSVHSNAIIRLEMCMQPQLFC</sequence>
<keyword evidence="2" id="KW-1185">Reference proteome</keyword>
<evidence type="ECO:0000313" key="2">
    <source>
        <dbReference type="Proteomes" id="UP001164539"/>
    </source>
</evidence>
<proteinExistence type="predicted"/>
<evidence type="ECO:0000313" key="1">
    <source>
        <dbReference type="EMBL" id="KAJ4714607.1"/>
    </source>
</evidence>
<name>A0ACC1XT21_MELAZ</name>
<dbReference type="Proteomes" id="UP001164539">
    <property type="component" value="Chromosome 7"/>
</dbReference>
<gene>
    <name evidence="1" type="ORF">OWV82_013068</name>
</gene>
<organism evidence="1 2">
    <name type="scientific">Melia azedarach</name>
    <name type="common">Chinaberry tree</name>
    <dbReference type="NCBI Taxonomy" id="155640"/>
    <lineage>
        <taxon>Eukaryota</taxon>
        <taxon>Viridiplantae</taxon>
        <taxon>Streptophyta</taxon>
        <taxon>Embryophyta</taxon>
        <taxon>Tracheophyta</taxon>
        <taxon>Spermatophyta</taxon>
        <taxon>Magnoliopsida</taxon>
        <taxon>eudicotyledons</taxon>
        <taxon>Gunneridae</taxon>
        <taxon>Pentapetalae</taxon>
        <taxon>rosids</taxon>
        <taxon>malvids</taxon>
        <taxon>Sapindales</taxon>
        <taxon>Meliaceae</taxon>
        <taxon>Melia</taxon>
    </lineage>
</organism>
<comment type="caution">
    <text evidence="1">The sequence shown here is derived from an EMBL/GenBank/DDBJ whole genome shotgun (WGS) entry which is preliminary data.</text>
</comment>
<protein>
    <submittedName>
        <fullName evidence="1">Oligopeptidase A</fullName>
    </submittedName>
</protein>
<reference evidence="1 2" key="1">
    <citation type="journal article" date="2023" name="Science">
        <title>Complex scaffold remodeling in plant triterpene biosynthesis.</title>
        <authorList>
            <person name="De La Pena R."/>
            <person name="Hodgson H."/>
            <person name="Liu J.C."/>
            <person name="Stephenson M.J."/>
            <person name="Martin A.C."/>
            <person name="Owen C."/>
            <person name="Harkess A."/>
            <person name="Leebens-Mack J."/>
            <person name="Jimenez L.E."/>
            <person name="Osbourn A."/>
            <person name="Sattely E.S."/>
        </authorList>
    </citation>
    <scope>NUCLEOTIDE SEQUENCE [LARGE SCALE GENOMIC DNA]</scope>
    <source>
        <strain evidence="2">cv. JPN11</strain>
        <tissue evidence="1">Leaf</tissue>
    </source>
</reference>
<dbReference type="EMBL" id="CM051400">
    <property type="protein sequence ID" value="KAJ4714607.1"/>
    <property type="molecule type" value="Genomic_DNA"/>
</dbReference>
<accession>A0ACC1XT21</accession>